<protein>
    <recommendedName>
        <fullName evidence="2">VHS domain-containing protein</fullName>
    </recommendedName>
</protein>
<dbReference type="InterPro" id="IPR038425">
    <property type="entry name" value="GAT_sf"/>
</dbReference>
<dbReference type="OrthoDB" id="10068368at2759"/>
<feature type="compositionally biased region" description="Acidic residues" evidence="1">
    <location>
        <begin position="457"/>
        <end position="471"/>
    </location>
</feature>
<dbReference type="Gene3D" id="1.20.58.160">
    <property type="match status" value="1"/>
</dbReference>
<accession>A0A1E4SXI9</accession>
<reference evidence="4" key="1">
    <citation type="submission" date="2016-04" db="EMBL/GenBank/DDBJ databases">
        <title>Comparative genomics of biotechnologically important yeasts.</title>
        <authorList>
            <consortium name="DOE Joint Genome Institute"/>
            <person name="Riley R."/>
            <person name="Haridas S."/>
            <person name="Wolfe K.H."/>
            <person name="Lopes M.R."/>
            <person name="Hittinger C.T."/>
            <person name="Goker M."/>
            <person name="Salamov A."/>
            <person name="Wisecaver J."/>
            <person name="Long T.M."/>
            <person name="Aerts A.L."/>
            <person name="Barry K."/>
            <person name="Choi C."/>
            <person name="Clum A."/>
            <person name="Coughlan A.Y."/>
            <person name="Deshpande S."/>
            <person name="Douglass A.P."/>
            <person name="Hanson S.J."/>
            <person name="Klenk H.-P."/>
            <person name="Labutti K."/>
            <person name="Lapidus A."/>
            <person name="Lindquist E."/>
            <person name="Lipzen A."/>
            <person name="Meier-Kolthoff J.P."/>
            <person name="Ohm R.A."/>
            <person name="Otillar R.P."/>
            <person name="Pangilinan J."/>
            <person name="Peng Y."/>
            <person name="Rokas A."/>
            <person name="Rosa C.A."/>
            <person name="Scheuner C."/>
            <person name="Sibirny A.A."/>
            <person name="Slot J.C."/>
            <person name="Stielow J.B."/>
            <person name="Sun H."/>
            <person name="Kurtzman C.P."/>
            <person name="Blackwell M."/>
            <person name="Grigoriev I.V."/>
            <person name="Jeffries T.W."/>
        </authorList>
    </citation>
    <scope>NUCLEOTIDE SEQUENCE [LARGE SCALE GENOMIC DNA]</scope>
    <source>
        <strain evidence="4">NRRL YB-2248</strain>
    </source>
</reference>
<evidence type="ECO:0000313" key="4">
    <source>
        <dbReference type="Proteomes" id="UP000094801"/>
    </source>
</evidence>
<dbReference type="CDD" id="cd16980">
    <property type="entry name" value="VHS_Lsb5"/>
    <property type="match status" value="1"/>
</dbReference>
<dbReference type="InterPro" id="IPR002014">
    <property type="entry name" value="VHS_dom"/>
</dbReference>
<dbReference type="GO" id="GO:0007034">
    <property type="term" value="P:vacuolar transport"/>
    <property type="evidence" value="ECO:0007669"/>
    <property type="project" value="UniProtKB-ARBA"/>
</dbReference>
<gene>
    <name evidence="3" type="ORF">CANARDRAFT_29363</name>
</gene>
<dbReference type="SUPFAM" id="SSF89009">
    <property type="entry name" value="GAT-like domain"/>
    <property type="match status" value="1"/>
</dbReference>
<dbReference type="GO" id="GO:0035091">
    <property type="term" value="F:phosphatidylinositol binding"/>
    <property type="evidence" value="ECO:0007669"/>
    <property type="project" value="InterPro"/>
</dbReference>
<dbReference type="CDD" id="cd14232">
    <property type="entry name" value="GAT_LSB5"/>
    <property type="match status" value="1"/>
</dbReference>
<dbReference type="AlphaFoldDB" id="A0A1E4SXI9"/>
<dbReference type="STRING" id="983967.A0A1E4SXI9"/>
<dbReference type="Proteomes" id="UP000094801">
    <property type="component" value="Unassembled WGS sequence"/>
</dbReference>
<feature type="region of interest" description="Disordered" evidence="1">
    <location>
        <begin position="154"/>
        <end position="245"/>
    </location>
</feature>
<feature type="compositionally biased region" description="Low complexity" evidence="1">
    <location>
        <begin position="199"/>
        <end position="221"/>
    </location>
</feature>
<dbReference type="PANTHER" id="PTHR47789">
    <property type="entry name" value="LAS SEVENTEEN-BINDING PROTEIN 5"/>
    <property type="match status" value="1"/>
</dbReference>
<dbReference type="InterPro" id="IPR044103">
    <property type="entry name" value="GAT_LSB5"/>
</dbReference>
<evidence type="ECO:0000256" key="1">
    <source>
        <dbReference type="SAM" id="MobiDB-lite"/>
    </source>
</evidence>
<dbReference type="GO" id="GO:0051666">
    <property type="term" value="P:actin cortical patch localization"/>
    <property type="evidence" value="ECO:0007669"/>
    <property type="project" value="TreeGrafter"/>
</dbReference>
<sequence length="480" mass="54483">MGLLDNHPYTAVTAITNRIIDNSSTSNDDGLIETELAELFEAIRLQKNVYEPGPTEAARAVRKRLKHGTFNQQFNALKLMELLIANGGSSMDKFCNDTKMLNFFKYTLQAPVSESHIDQRIRQRMVQMTIGWRNEYSNDNQKKSLATLYKHAGLGKKSSGRHRSHRTVPDFMNDEADESTPFEEVYDDPRARQYDDSDSSSSSSYAESNSSRFSSSKASSSSKHHSGHRSRLPFKNGSQKMTNSELDKKYKIPKINYEKETPKIYQIIAQCNILSTNLTNTLTSLEPDELSIHSVKANEEFDKCRSTRRKILRYLQLVQKEELLGALLKCNDDLVTALQLYEKYSVSRDGNAASDESDEDSLANYETDHDDSSTLDYDTYNRDSDEEIESHPVIKQPVPVANRPMSPPPRNPNASMLNGKKSPPPIPPKSPQLRNAIRVNIPSMMNAKPLAKKEEKEKEDEDDDDPFEDTNEVSNPTIWR</sequence>
<dbReference type="Gene3D" id="1.25.40.90">
    <property type="match status" value="1"/>
</dbReference>
<dbReference type="SUPFAM" id="SSF48464">
    <property type="entry name" value="ENTH/VHS domain"/>
    <property type="match status" value="1"/>
</dbReference>
<name>A0A1E4SXI9_9ASCO</name>
<dbReference type="InterPro" id="IPR008942">
    <property type="entry name" value="ENTH_VHS"/>
</dbReference>
<proteinExistence type="predicted"/>
<dbReference type="PROSITE" id="PS50179">
    <property type="entry name" value="VHS"/>
    <property type="match status" value="1"/>
</dbReference>
<evidence type="ECO:0000313" key="3">
    <source>
        <dbReference type="EMBL" id="ODV84207.1"/>
    </source>
</evidence>
<feature type="compositionally biased region" description="Acidic residues" evidence="1">
    <location>
        <begin position="172"/>
        <end position="186"/>
    </location>
</feature>
<dbReference type="GO" id="GO:0030479">
    <property type="term" value="C:actin cortical patch"/>
    <property type="evidence" value="ECO:0007669"/>
    <property type="project" value="TreeGrafter"/>
</dbReference>
<feature type="region of interest" description="Disordered" evidence="1">
    <location>
        <begin position="348"/>
        <end position="480"/>
    </location>
</feature>
<evidence type="ECO:0000259" key="2">
    <source>
        <dbReference type="PROSITE" id="PS50179"/>
    </source>
</evidence>
<dbReference type="Pfam" id="PF00790">
    <property type="entry name" value="VHS"/>
    <property type="match status" value="1"/>
</dbReference>
<dbReference type="EMBL" id="KV453858">
    <property type="protein sequence ID" value="ODV84207.1"/>
    <property type="molecule type" value="Genomic_DNA"/>
</dbReference>
<dbReference type="GO" id="GO:0043130">
    <property type="term" value="F:ubiquitin binding"/>
    <property type="evidence" value="ECO:0007669"/>
    <property type="project" value="InterPro"/>
</dbReference>
<dbReference type="GO" id="GO:0007015">
    <property type="term" value="P:actin filament organization"/>
    <property type="evidence" value="ECO:0007669"/>
    <property type="project" value="InterPro"/>
</dbReference>
<feature type="domain" description="VHS" evidence="2">
    <location>
        <begin position="20"/>
        <end position="150"/>
    </location>
</feature>
<feature type="compositionally biased region" description="Basic residues" evidence="1">
    <location>
        <begin position="222"/>
        <end position="232"/>
    </location>
</feature>
<dbReference type="GO" id="GO:0006897">
    <property type="term" value="P:endocytosis"/>
    <property type="evidence" value="ECO:0007669"/>
    <property type="project" value="InterPro"/>
</dbReference>
<dbReference type="InterPro" id="IPR045007">
    <property type="entry name" value="LSB5"/>
</dbReference>
<organism evidence="3 4">
    <name type="scientific">[Candida] arabinofermentans NRRL YB-2248</name>
    <dbReference type="NCBI Taxonomy" id="983967"/>
    <lineage>
        <taxon>Eukaryota</taxon>
        <taxon>Fungi</taxon>
        <taxon>Dikarya</taxon>
        <taxon>Ascomycota</taxon>
        <taxon>Saccharomycotina</taxon>
        <taxon>Pichiomycetes</taxon>
        <taxon>Pichiales</taxon>
        <taxon>Pichiaceae</taxon>
        <taxon>Ogataea</taxon>
        <taxon>Ogataea/Candida clade</taxon>
    </lineage>
</organism>
<keyword evidence="4" id="KW-1185">Reference proteome</keyword>
<dbReference type="PANTHER" id="PTHR47789:SF1">
    <property type="entry name" value="LAS SEVENTEEN-BINDING PROTEIN 5"/>
    <property type="match status" value="1"/>
</dbReference>